<gene>
    <name evidence="3" type="ORF">L6E24_00195</name>
</gene>
<dbReference type="Pfam" id="PF07282">
    <property type="entry name" value="Cas12f1-like_TNB"/>
    <property type="match status" value="1"/>
</dbReference>
<sequence>MNVEGMLKNHKLAQHIADASWSSFVTQLEYKAQKQGKTILRIGQFEPSTKICSECGYYNRDLTLSDRDWICPDCGIHHDRDINAAINIKKFALDRQNLIGI</sequence>
<dbReference type="KEGG" id="mend:L6E24_00195"/>
<accession>A0A9E7PLW8</accession>
<evidence type="ECO:0000259" key="2">
    <source>
        <dbReference type="Pfam" id="PF07282"/>
    </source>
</evidence>
<proteinExistence type="predicted"/>
<reference evidence="3" key="1">
    <citation type="submission" date="2022-04" db="EMBL/GenBank/DDBJ databases">
        <title>Complete genome of Methanoplanus endosymbiosus DSM 3599.</title>
        <authorList>
            <person name="Chen S.-C."/>
            <person name="You Y.-T."/>
            <person name="Zhou Y.-Z."/>
            <person name="Lai M.-C."/>
        </authorList>
    </citation>
    <scope>NUCLEOTIDE SEQUENCE</scope>
    <source>
        <strain evidence="3">DSM 3599</strain>
    </source>
</reference>
<evidence type="ECO:0000256" key="1">
    <source>
        <dbReference type="ARBA" id="ARBA00023125"/>
    </source>
</evidence>
<dbReference type="AlphaFoldDB" id="A0A9E7PLW8"/>
<organism evidence="3 4">
    <name type="scientific">Methanoplanus endosymbiosus</name>
    <dbReference type="NCBI Taxonomy" id="33865"/>
    <lineage>
        <taxon>Archaea</taxon>
        <taxon>Methanobacteriati</taxon>
        <taxon>Methanobacteriota</taxon>
        <taxon>Stenosarchaea group</taxon>
        <taxon>Methanomicrobia</taxon>
        <taxon>Methanomicrobiales</taxon>
        <taxon>Methanomicrobiaceae</taxon>
        <taxon>Methanoplanus</taxon>
    </lineage>
</organism>
<evidence type="ECO:0000313" key="3">
    <source>
        <dbReference type="EMBL" id="UUX92584.1"/>
    </source>
</evidence>
<feature type="domain" description="Cas12f1-like TNB" evidence="2">
    <location>
        <begin position="21"/>
        <end position="88"/>
    </location>
</feature>
<dbReference type="EMBL" id="CP096115">
    <property type="protein sequence ID" value="UUX92584.1"/>
    <property type="molecule type" value="Genomic_DNA"/>
</dbReference>
<dbReference type="NCBIfam" id="NF040570">
    <property type="entry name" value="guided_TnpB"/>
    <property type="match status" value="1"/>
</dbReference>
<evidence type="ECO:0000313" key="4">
    <source>
        <dbReference type="Proteomes" id="UP001060368"/>
    </source>
</evidence>
<dbReference type="GO" id="GO:0003677">
    <property type="term" value="F:DNA binding"/>
    <property type="evidence" value="ECO:0007669"/>
    <property type="project" value="UniProtKB-KW"/>
</dbReference>
<dbReference type="GeneID" id="74306066"/>
<keyword evidence="4" id="KW-1185">Reference proteome</keyword>
<dbReference type="Proteomes" id="UP001060368">
    <property type="component" value="Chromosome"/>
</dbReference>
<dbReference type="RefSeq" id="WP_257742731.1">
    <property type="nucleotide sequence ID" value="NZ_CP096115.1"/>
</dbReference>
<name>A0A9E7PLW8_9EURY</name>
<keyword evidence="1" id="KW-0238">DNA-binding</keyword>
<dbReference type="InterPro" id="IPR010095">
    <property type="entry name" value="Cas12f1-like_TNB"/>
</dbReference>
<protein>
    <submittedName>
        <fullName evidence="3">Transposase</fullName>
    </submittedName>
</protein>